<accession>A0AAD5LY83</accession>
<name>A0AAD5LY83_PYTIN</name>
<comment type="caution">
    <text evidence="2">The sequence shown here is derived from an EMBL/GenBank/DDBJ whole genome shotgun (WGS) entry which is preliminary data.</text>
</comment>
<dbReference type="NCBIfam" id="NF038127">
    <property type="entry name" value="FDP_fam"/>
    <property type="match status" value="1"/>
</dbReference>
<feature type="signal peptide" evidence="1">
    <location>
        <begin position="1"/>
        <end position="20"/>
    </location>
</feature>
<evidence type="ECO:0008006" key="4">
    <source>
        <dbReference type="Google" id="ProtNLM"/>
    </source>
</evidence>
<keyword evidence="1" id="KW-0732">Signal</keyword>
<sequence length="245" mass="26623">MNCVMRWAALATLGLAVCSAQVMLTPQRIVTETVSGSIFRRNDHVSVDQYVIEITAPSALVEFDVLSMETTDNVTFTDVNGDCDSAFIDSHIHLFNRRRDGSLVLVASNDDEGDDSSGFYGMGRRDGSLNTQDSYLLRRLPIGTYVLAVGRYPLSEASARVGRSIEAINSHSPYACQARRATYGNYRLTVRAQSTSSRGIITQYANSYVGSSCTTPAAGTPECAYALPGDVRAMILAACRYDNTV</sequence>
<evidence type="ECO:0000313" key="2">
    <source>
        <dbReference type="EMBL" id="KAJ0396456.1"/>
    </source>
</evidence>
<protein>
    <recommendedName>
        <fullName evidence="4">Lipoprotein</fullName>
    </recommendedName>
</protein>
<gene>
    <name evidence="2" type="ORF">P43SY_003458</name>
</gene>
<evidence type="ECO:0000313" key="3">
    <source>
        <dbReference type="Proteomes" id="UP001209570"/>
    </source>
</evidence>
<dbReference type="Proteomes" id="UP001209570">
    <property type="component" value="Unassembled WGS sequence"/>
</dbReference>
<reference evidence="2" key="1">
    <citation type="submission" date="2021-12" db="EMBL/GenBank/DDBJ databases">
        <title>Prjna785345.</title>
        <authorList>
            <person name="Rujirawat T."/>
            <person name="Krajaejun T."/>
        </authorList>
    </citation>
    <scope>NUCLEOTIDE SEQUENCE</scope>
    <source>
        <strain evidence="2">Pi057C3</strain>
    </source>
</reference>
<feature type="chain" id="PRO_5041906412" description="Lipoprotein" evidence="1">
    <location>
        <begin position="21"/>
        <end position="245"/>
    </location>
</feature>
<keyword evidence="3" id="KW-1185">Reference proteome</keyword>
<dbReference type="EMBL" id="JAKCXM010000294">
    <property type="protein sequence ID" value="KAJ0396456.1"/>
    <property type="molecule type" value="Genomic_DNA"/>
</dbReference>
<dbReference type="AlphaFoldDB" id="A0AAD5LY83"/>
<evidence type="ECO:0000256" key="1">
    <source>
        <dbReference type="SAM" id="SignalP"/>
    </source>
</evidence>
<organism evidence="2 3">
    <name type="scientific">Pythium insidiosum</name>
    <name type="common">Pythiosis disease agent</name>
    <dbReference type="NCBI Taxonomy" id="114742"/>
    <lineage>
        <taxon>Eukaryota</taxon>
        <taxon>Sar</taxon>
        <taxon>Stramenopiles</taxon>
        <taxon>Oomycota</taxon>
        <taxon>Peronosporomycetes</taxon>
        <taxon>Pythiales</taxon>
        <taxon>Pythiaceae</taxon>
        <taxon>Pythium</taxon>
    </lineage>
</organism>
<proteinExistence type="predicted"/>